<gene>
    <name evidence="1" type="ORF">SAMN05421757_12015</name>
</gene>
<organism evidence="1 2">
    <name type="scientific">Tropicimonas sediminicola</name>
    <dbReference type="NCBI Taxonomy" id="1031541"/>
    <lineage>
        <taxon>Bacteria</taxon>
        <taxon>Pseudomonadati</taxon>
        <taxon>Pseudomonadota</taxon>
        <taxon>Alphaproteobacteria</taxon>
        <taxon>Rhodobacterales</taxon>
        <taxon>Roseobacteraceae</taxon>
        <taxon>Tropicimonas</taxon>
    </lineage>
</organism>
<proteinExistence type="predicted"/>
<dbReference type="RefSeq" id="WP_089235607.1">
    <property type="nucleotide sequence ID" value="NZ_FZOY01000020.1"/>
</dbReference>
<dbReference type="Proteomes" id="UP000198426">
    <property type="component" value="Unassembled WGS sequence"/>
</dbReference>
<dbReference type="OrthoDB" id="9864696at2"/>
<evidence type="ECO:0000313" key="2">
    <source>
        <dbReference type="Proteomes" id="UP000198426"/>
    </source>
</evidence>
<evidence type="ECO:0000313" key="1">
    <source>
        <dbReference type="EMBL" id="SNT41919.1"/>
    </source>
</evidence>
<dbReference type="AlphaFoldDB" id="A0A239MJE7"/>
<dbReference type="EMBL" id="FZOY01000020">
    <property type="protein sequence ID" value="SNT41919.1"/>
    <property type="molecule type" value="Genomic_DNA"/>
</dbReference>
<reference evidence="1 2" key="1">
    <citation type="submission" date="2017-06" db="EMBL/GenBank/DDBJ databases">
        <authorList>
            <person name="Kim H.J."/>
            <person name="Triplett B.A."/>
        </authorList>
    </citation>
    <scope>NUCLEOTIDE SEQUENCE [LARGE SCALE GENOMIC DNA]</scope>
    <source>
        <strain evidence="1 2">DSM 29339</strain>
    </source>
</reference>
<name>A0A239MJE7_9RHOB</name>
<accession>A0A239MJE7</accession>
<keyword evidence="2" id="KW-1185">Reference proteome</keyword>
<protein>
    <submittedName>
        <fullName evidence="1">Uncharacterized protein</fullName>
    </submittedName>
</protein>
<sequence>MSELPIVEADGQQVLWEHLIAYCYVAYPENEQDALRALETLVSENEAMQAGLQDGYGDIGVMINKRITSRINNARLAGLVFYQMILNSQERGSPDFRKAVFAVAEWASVTKTNFGKALPSSGDNLRKLHFPMFKSAIHYWAAFQLLPETDQIRVFSDENSFTRLMTTAAQIYKLACELGVPKQTRAMRDWDPWLVPKVYSDMVLSGDVSVCLPPETDEIRSLLKGYRNKPFENPIY</sequence>